<keyword evidence="2" id="KW-0012">Acyltransferase</keyword>
<evidence type="ECO:0000256" key="1">
    <source>
        <dbReference type="ARBA" id="ARBA00022679"/>
    </source>
</evidence>
<dbReference type="SUPFAM" id="SSF55729">
    <property type="entry name" value="Acyl-CoA N-acyltransferases (Nat)"/>
    <property type="match status" value="1"/>
</dbReference>
<reference evidence="4 5" key="1">
    <citation type="journal article" date="2014" name="Genome Announc.">
        <title>Draft Genome Sequence of the Carrageenan-Degrading Bacterium Cellulophaga sp. Strain KL-A, Isolated from Decaying Marine Algae.</title>
        <authorList>
            <person name="Shan D."/>
            <person name="Ying J."/>
            <person name="Li X."/>
            <person name="Gao Z."/>
            <person name="Wei G."/>
            <person name="Shao Z."/>
        </authorList>
    </citation>
    <scope>NUCLEOTIDE SEQUENCE [LARGE SCALE GENOMIC DNA]</scope>
    <source>
        <strain evidence="4 5">KL-A</strain>
    </source>
</reference>
<dbReference type="PANTHER" id="PTHR10545">
    <property type="entry name" value="DIAMINE N-ACETYLTRANSFERASE"/>
    <property type="match status" value="1"/>
</dbReference>
<dbReference type="PANTHER" id="PTHR10545:SF29">
    <property type="entry name" value="GH14572P-RELATED"/>
    <property type="match status" value="1"/>
</dbReference>
<evidence type="ECO:0000313" key="5">
    <source>
        <dbReference type="Proteomes" id="UP000019275"/>
    </source>
</evidence>
<evidence type="ECO:0000259" key="3">
    <source>
        <dbReference type="PROSITE" id="PS51186"/>
    </source>
</evidence>
<name>A0ABN0RNT8_9FLAO</name>
<evidence type="ECO:0000256" key="2">
    <source>
        <dbReference type="ARBA" id="ARBA00023315"/>
    </source>
</evidence>
<dbReference type="Pfam" id="PF00583">
    <property type="entry name" value="Acetyltransf_1"/>
    <property type="match status" value="1"/>
</dbReference>
<accession>A0ABN0RNT8</accession>
<dbReference type="InterPro" id="IPR051016">
    <property type="entry name" value="Diverse_Substrate_AcTransf"/>
</dbReference>
<dbReference type="PROSITE" id="PS51186">
    <property type="entry name" value="GNAT"/>
    <property type="match status" value="1"/>
</dbReference>
<keyword evidence="5" id="KW-1185">Reference proteome</keyword>
<dbReference type="RefSeq" id="WP_013619595.1">
    <property type="nucleotide sequence ID" value="NZ_ARZX01000010.1"/>
</dbReference>
<comment type="caution">
    <text evidence="4">The sequence shown here is derived from an EMBL/GenBank/DDBJ whole genome shotgun (WGS) entry which is preliminary data.</text>
</comment>
<dbReference type="EMBL" id="ARZX01000010">
    <property type="protein sequence ID" value="EWH13490.1"/>
    <property type="molecule type" value="Genomic_DNA"/>
</dbReference>
<dbReference type="InterPro" id="IPR000182">
    <property type="entry name" value="GNAT_dom"/>
</dbReference>
<dbReference type="Gene3D" id="3.40.630.30">
    <property type="match status" value="1"/>
</dbReference>
<dbReference type="Proteomes" id="UP000019275">
    <property type="component" value="Unassembled WGS sequence"/>
</dbReference>
<sequence length="147" mass="16990">MVTIKKATEEDSSIVAPLLNNYRIFYKQEPNLKAAENFLIERLSKNQSHIFIAFKNNIAVGFTQLYTSYSSVALQPLFILNDLYVDTQYRGNNIGTELLKKAQQFCKDNKHKGLALETATNNPAQKLYEKLNWEKDTASFHYFWTAK</sequence>
<organism evidence="4 5">
    <name type="scientific">Cellulophaga geojensis KL-A</name>
    <dbReference type="NCBI Taxonomy" id="1328323"/>
    <lineage>
        <taxon>Bacteria</taxon>
        <taxon>Pseudomonadati</taxon>
        <taxon>Bacteroidota</taxon>
        <taxon>Flavobacteriia</taxon>
        <taxon>Flavobacteriales</taxon>
        <taxon>Flavobacteriaceae</taxon>
        <taxon>Cellulophaga</taxon>
    </lineage>
</organism>
<keyword evidence="1" id="KW-0808">Transferase</keyword>
<feature type="domain" description="N-acetyltransferase" evidence="3">
    <location>
        <begin position="2"/>
        <end position="147"/>
    </location>
</feature>
<dbReference type="InterPro" id="IPR016181">
    <property type="entry name" value="Acyl_CoA_acyltransferase"/>
</dbReference>
<proteinExistence type="predicted"/>
<gene>
    <name evidence="4" type="ORF">KLA_09099</name>
</gene>
<protein>
    <submittedName>
        <fullName evidence="4">N-acetyltransferase GCN5</fullName>
    </submittedName>
</protein>
<evidence type="ECO:0000313" key="4">
    <source>
        <dbReference type="EMBL" id="EWH13490.1"/>
    </source>
</evidence>
<dbReference type="CDD" id="cd04301">
    <property type="entry name" value="NAT_SF"/>
    <property type="match status" value="1"/>
</dbReference>